<feature type="domain" description="IclR-ED" evidence="7">
    <location>
        <begin position="68"/>
        <end position="252"/>
    </location>
</feature>
<dbReference type="EMBL" id="LTAO01000001">
    <property type="protein sequence ID" value="KYG35247.1"/>
    <property type="molecule type" value="Genomic_DNA"/>
</dbReference>
<evidence type="ECO:0000256" key="2">
    <source>
        <dbReference type="ARBA" id="ARBA00023125"/>
    </source>
</evidence>
<dbReference type="SUPFAM" id="SSF46785">
    <property type="entry name" value="Winged helix' DNA-binding domain"/>
    <property type="match status" value="1"/>
</dbReference>
<comment type="function">
    <text evidence="4">May be an activator protein for the gylABX operon.</text>
</comment>
<reference evidence="8" key="1">
    <citation type="submission" date="2016-02" db="EMBL/GenBank/DDBJ databases">
        <title>Genome sequence of Bacillus trypoxylicola KCTC 13244(T).</title>
        <authorList>
            <person name="Jeong H."/>
            <person name="Park S.-H."/>
            <person name="Choi S.-K."/>
        </authorList>
    </citation>
    <scope>NUCLEOTIDE SEQUENCE [LARGE SCALE GENOMIC DNA]</scope>
    <source>
        <strain evidence="8">KCTC 13244</strain>
    </source>
</reference>
<dbReference type="OrthoDB" id="9791752at2"/>
<dbReference type="Pfam" id="PF01614">
    <property type="entry name" value="IclR_C"/>
    <property type="match status" value="1"/>
</dbReference>
<sequence>MNNIVQSVERALQLIEIVAKNHNGLSIKEISDHLDLPKSTVHRLLATLLQKKYIRQDARTKDYFAGYQILSLAGELSRSMDVRQVARPFIEKLSAVTNEVIHLCIRDHHEVVYIDKVESNQTITMHSRIGMRSMLHCTGVGKILLTTVDDLTISNLLQKAGMPSFTTNTIVTIPDFLQEMKKVRKNHYALDDIEHEEGIRCIASGIYNHHGEVIAAISISGPDTRITEERIEQTLKSDIIRAAKEISNQFGYYI</sequence>
<dbReference type="InterPro" id="IPR005471">
    <property type="entry name" value="Tscrpt_reg_IclR_N"/>
</dbReference>
<dbReference type="GO" id="GO:0003677">
    <property type="term" value="F:DNA binding"/>
    <property type="evidence" value="ECO:0007669"/>
    <property type="project" value="UniProtKB-KW"/>
</dbReference>
<evidence type="ECO:0000256" key="1">
    <source>
        <dbReference type="ARBA" id="ARBA00023015"/>
    </source>
</evidence>
<evidence type="ECO:0000259" key="6">
    <source>
        <dbReference type="PROSITE" id="PS51077"/>
    </source>
</evidence>
<dbReference type="RefSeq" id="WP_061947413.1">
    <property type="nucleotide sequence ID" value="NZ_LTAO01000001.1"/>
</dbReference>
<accession>A0A161QBF1</accession>
<dbReference type="PROSITE" id="PS51077">
    <property type="entry name" value="HTH_ICLR"/>
    <property type="match status" value="1"/>
</dbReference>
<gene>
    <name evidence="8" type="ORF">AZF04_02600</name>
</gene>
<comment type="caution">
    <text evidence="8">The sequence shown here is derived from an EMBL/GenBank/DDBJ whole genome shotgun (WGS) entry which is preliminary data.</text>
</comment>
<dbReference type="InterPro" id="IPR050707">
    <property type="entry name" value="HTH_MetabolicPath_Reg"/>
</dbReference>
<keyword evidence="1" id="KW-0805">Transcription regulation</keyword>
<dbReference type="Gene3D" id="1.10.10.10">
    <property type="entry name" value="Winged helix-like DNA-binding domain superfamily/Winged helix DNA-binding domain"/>
    <property type="match status" value="1"/>
</dbReference>
<name>A0A161QBF1_9BACI</name>
<keyword evidence="9" id="KW-1185">Reference proteome</keyword>
<dbReference type="PROSITE" id="PS51078">
    <property type="entry name" value="ICLR_ED"/>
    <property type="match status" value="1"/>
</dbReference>
<organism evidence="8 9">
    <name type="scientific">Alkalihalobacillus trypoxylicola</name>
    <dbReference type="NCBI Taxonomy" id="519424"/>
    <lineage>
        <taxon>Bacteria</taxon>
        <taxon>Bacillati</taxon>
        <taxon>Bacillota</taxon>
        <taxon>Bacilli</taxon>
        <taxon>Bacillales</taxon>
        <taxon>Bacillaceae</taxon>
        <taxon>Alkalihalobacillus</taxon>
    </lineage>
</organism>
<dbReference type="SMART" id="SM00346">
    <property type="entry name" value="HTH_ICLR"/>
    <property type="match status" value="1"/>
</dbReference>
<proteinExistence type="predicted"/>
<dbReference type="Proteomes" id="UP000075806">
    <property type="component" value="Unassembled WGS sequence"/>
</dbReference>
<dbReference type="PANTHER" id="PTHR30136:SF24">
    <property type="entry name" value="HTH-TYPE TRANSCRIPTIONAL REPRESSOR ALLR"/>
    <property type="match status" value="1"/>
</dbReference>
<dbReference type="InterPro" id="IPR014757">
    <property type="entry name" value="Tscrpt_reg_IclR_C"/>
</dbReference>
<dbReference type="Gene3D" id="3.30.450.40">
    <property type="match status" value="1"/>
</dbReference>
<dbReference type="GO" id="GO:0003700">
    <property type="term" value="F:DNA-binding transcription factor activity"/>
    <property type="evidence" value="ECO:0007669"/>
    <property type="project" value="TreeGrafter"/>
</dbReference>
<evidence type="ECO:0000256" key="4">
    <source>
        <dbReference type="ARBA" id="ARBA00058938"/>
    </source>
</evidence>
<dbReference type="InterPro" id="IPR036390">
    <property type="entry name" value="WH_DNA-bd_sf"/>
</dbReference>
<keyword evidence="2" id="KW-0238">DNA-binding</keyword>
<feature type="domain" description="HTH iclR-type" evidence="6">
    <location>
        <begin position="5"/>
        <end position="67"/>
    </location>
</feature>
<evidence type="ECO:0000313" key="9">
    <source>
        <dbReference type="Proteomes" id="UP000075806"/>
    </source>
</evidence>
<dbReference type="PANTHER" id="PTHR30136">
    <property type="entry name" value="HELIX-TURN-HELIX TRANSCRIPTIONAL REGULATOR, ICLR FAMILY"/>
    <property type="match status" value="1"/>
</dbReference>
<evidence type="ECO:0000256" key="3">
    <source>
        <dbReference type="ARBA" id="ARBA00023163"/>
    </source>
</evidence>
<dbReference type="InterPro" id="IPR029016">
    <property type="entry name" value="GAF-like_dom_sf"/>
</dbReference>
<evidence type="ECO:0000256" key="5">
    <source>
        <dbReference type="ARBA" id="ARBA00070406"/>
    </source>
</evidence>
<evidence type="ECO:0000313" key="8">
    <source>
        <dbReference type="EMBL" id="KYG35247.1"/>
    </source>
</evidence>
<dbReference type="FunFam" id="1.10.10.10:FF:000056">
    <property type="entry name" value="IclR family transcriptional regulator"/>
    <property type="match status" value="1"/>
</dbReference>
<dbReference type="InterPro" id="IPR036388">
    <property type="entry name" value="WH-like_DNA-bd_sf"/>
</dbReference>
<keyword evidence="3" id="KW-0804">Transcription</keyword>
<dbReference type="STRING" id="519424.AZF04_02600"/>
<dbReference type="GO" id="GO:0045892">
    <property type="term" value="P:negative regulation of DNA-templated transcription"/>
    <property type="evidence" value="ECO:0007669"/>
    <property type="project" value="UniProtKB-ARBA"/>
</dbReference>
<protein>
    <recommendedName>
        <fullName evidence="5">Glycerol operon regulatory protein</fullName>
    </recommendedName>
</protein>
<evidence type="ECO:0000259" key="7">
    <source>
        <dbReference type="PROSITE" id="PS51078"/>
    </source>
</evidence>
<dbReference type="Pfam" id="PF09339">
    <property type="entry name" value="HTH_IclR"/>
    <property type="match status" value="1"/>
</dbReference>
<dbReference type="SUPFAM" id="SSF55781">
    <property type="entry name" value="GAF domain-like"/>
    <property type="match status" value="1"/>
</dbReference>
<dbReference type="AlphaFoldDB" id="A0A161QBF1"/>